<dbReference type="Pfam" id="PF11808">
    <property type="entry name" value="PhoR"/>
    <property type="match status" value="1"/>
</dbReference>
<keyword evidence="23" id="KW-1185">Reference proteome</keyword>
<evidence type="ECO:0000256" key="6">
    <source>
        <dbReference type="ARBA" id="ARBA00022475"/>
    </source>
</evidence>
<evidence type="ECO:0000256" key="14">
    <source>
        <dbReference type="ARBA" id="ARBA00022989"/>
    </source>
</evidence>
<keyword evidence="7" id="KW-0597">Phosphoprotein</keyword>
<keyword evidence="9" id="KW-0808">Transferase</keyword>
<evidence type="ECO:0000256" key="4">
    <source>
        <dbReference type="ARBA" id="ARBA00019665"/>
    </source>
</evidence>
<dbReference type="InterPro" id="IPR035965">
    <property type="entry name" value="PAS-like_dom_sf"/>
</dbReference>
<feature type="domain" description="Histidine kinase" evidence="20">
    <location>
        <begin position="207"/>
        <end position="426"/>
    </location>
</feature>
<comment type="function">
    <text evidence="17">Member of the two-component regulatory system PhoR/PhoB involved in the phosphate regulon genes expression. PhoR may function as a membrane-associated protein kinase that phosphorylates PhoB in response to environmental signals.</text>
</comment>
<dbReference type="FunFam" id="3.30.565.10:FF:000032">
    <property type="entry name" value="Phosphate regulon sensor histidine kinase PhoR"/>
    <property type="match status" value="1"/>
</dbReference>
<dbReference type="PANTHER" id="PTHR45453:SF1">
    <property type="entry name" value="PHOSPHATE REGULON SENSOR PROTEIN PHOR"/>
    <property type="match status" value="1"/>
</dbReference>
<dbReference type="SMART" id="SM00387">
    <property type="entry name" value="HATPase_c"/>
    <property type="match status" value="1"/>
</dbReference>
<evidence type="ECO:0000256" key="9">
    <source>
        <dbReference type="ARBA" id="ARBA00022679"/>
    </source>
</evidence>
<evidence type="ECO:0000256" key="18">
    <source>
        <dbReference type="SAM" id="MobiDB-lite"/>
    </source>
</evidence>
<evidence type="ECO:0000256" key="10">
    <source>
        <dbReference type="ARBA" id="ARBA00022692"/>
    </source>
</evidence>
<evidence type="ECO:0000256" key="16">
    <source>
        <dbReference type="ARBA" id="ARBA00023136"/>
    </source>
</evidence>
<evidence type="ECO:0000256" key="19">
    <source>
        <dbReference type="SAM" id="Phobius"/>
    </source>
</evidence>
<keyword evidence="15" id="KW-0902">Two-component regulatory system</keyword>
<dbReference type="NCBIfam" id="NF008235">
    <property type="entry name" value="PRK11006.1"/>
    <property type="match status" value="1"/>
</dbReference>
<evidence type="ECO:0000256" key="13">
    <source>
        <dbReference type="ARBA" id="ARBA00022840"/>
    </source>
</evidence>
<keyword evidence="11" id="KW-0547">Nucleotide-binding</keyword>
<keyword evidence="5" id="KW-0813">Transport</keyword>
<name>A0A1T1HC81_OCELI</name>
<proteinExistence type="predicted"/>
<dbReference type="InterPro" id="IPR004358">
    <property type="entry name" value="Sig_transdc_His_kin-like_C"/>
</dbReference>
<keyword evidence="10 19" id="KW-0812">Transmembrane</keyword>
<evidence type="ECO:0000256" key="2">
    <source>
        <dbReference type="ARBA" id="ARBA00004236"/>
    </source>
</evidence>
<keyword evidence="6" id="KW-1003">Cell membrane</keyword>
<dbReference type="InterPro" id="IPR003661">
    <property type="entry name" value="HisK_dim/P_dom"/>
</dbReference>
<evidence type="ECO:0000256" key="8">
    <source>
        <dbReference type="ARBA" id="ARBA00022592"/>
    </source>
</evidence>
<dbReference type="FunFam" id="1.10.287.130:FF:000001">
    <property type="entry name" value="Two-component sensor histidine kinase"/>
    <property type="match status" value="1"/>
</dbReference>
<reference evidence="22" key="1">
    <citation type="submission" date="2017-02" db="EMBL/GenBank/DDBJ databases">
        <title>Draft Genome Sequence of the Salt Water Bacterium Oceanospirillum linum ATCC 11336.</title>
        <authorList>
            <person name="Trachtenberg A.M."/>
            <person name="Carney J.G."/>
            <person name="Linnane J.D."/>
            <person name="Rheaume B.A."/>
            <person name="Pitts N.L."/>
            <person name="Mykles D.L."/>
            <person name="Maclea K.S."/>
        </authorList>
    </citation>
    <scope>NUCLEOTIDE SEQUENCE [LARGE SCALE GENOMIC DNA]</scope>
    <source>
        <strain evidence="22">ATCC 11336</strain>
    </source>
</reference>
<evidence type="ECO:0000256" key="3">
    <source>
        <dbReference type="ARBA" id="ARBA00012438"/>
    </source>
</evidence>
<dbReference type="GO" id="GO:0004721">
    <property type="term" value="F:phosphoprotein phosphatase activity"/>
    <property type="evidence" value="ECO:0007669"/>
    <property type="project" value="InterPro"/>
</dbReference>
<dbReference type="InterPro" id="IPR036097">
    <property type="entry name" value="HisK_dim/P_sf"/>
</dbReference>
<dbReference type="InterPro" id="IPR003594">
    <property type="entry name" value="HATPase_dom"/>
</dbReference>
<evidence type="ECO:0000313" key="22">
    <source>
        <dbReference type="EMBL" id="OOV87435.1"/>
    </source>
</evidence>
<feature type="transmembrane region" description="Helical" evidence="19">
    <location>
        <begin position="12"/>
        <end position="40"/>
    </location>
</feature>
<evidence type="ECO:0000256" key="17">
    <source>
        <dbReference type="ARBA" id="ARBA00025207"/>
    </source>
</evidence>
<evidence type="ECO:0000259" key="21">
    <source>
        <dbReference type="PROSITE" id="PS50112"/>
    </source>
</evidence>
<keyword evidence="8" id="KW-0592">Phosphate transport</keyword>
<comment type="catalytic activity">
    <reaction evidence="1">
        <text>ATP + protein L-histidine = ADP + protein N-phospho-L-histidine.</text>
        <dbReference type="EC" id="2.7.13.3"/>
    </reaction>
</comment>
<organism evidence="22 23">
    <name type="scientific">Oceanospirillum linum</name>
    <dbReference type="NCBI Taxonomy" id="966"/>
    <lineage>
        <taxon>Bacteria</taxon>
        <taxon>Pseudomonadati</taxon>
        <taxon>Pseudomonadota</taxon>
        <taxon>Gammaproteobacteria</taxon>
        <taxon>Oceanospirillales</taxon>
        <taxon>Oceanospirillaceae</taxon>
        <taxon>Oceanospirillum</taxon>
    </lineage>
</organism>
<dbReference type="InterPro" id="IPR005467">
    <property type="entry name" value="His_kinase_dom"/>
</dbReference>
<comment type="caution">
    <text evidence="22">The sequence shown here is derived from an EMBL/GenBank/DDBJ whole genome shotgun (WGS) entry which is preliminary data.</text>
</comment>
<dbReference type="InterPro" id="IPR021766">
    <property type="entry name" value="PhoR_N"/>
</dbReference>
<dbReference type="EC" id="2.7.13.3" evidence="3"/>
<dbReference type="PANTHER" id="PTHR45453">
    <property type="entry name" value="PHOSPHATE REGULON SENSOR PROTEIN PHOR"/>
    <property type="match status" value="1"/>
</dbReference>
<evidence type="ECO:0000256" key="5">
    <source>
        <dbReference type="ARBA" id="ARBA00022448"/>
    </source>
</evidence>
<dbReference type="GO" id="GO:0016036">
    <property type="term" value="P:cellular response to phosphate starvation"/>
    <property type="evidence" value="ECO:0007669"/>
    <property type="project" value="TreeGrafter"/>
</dbReference>
<evidence type="ECO:0000256" key="11">
    <source>
        <dbReference type="ARBA" id="ARBA00022741"/>
    </source>
</evidence>
<dbReference type="PROSITE" id="PS50112">
    <property type="entry name" value="PAS"/>
    <property type="match status" value="1"/>
</dbReference>
<gene>
    <name evidence="22" type="ORF">BTA35_0210250</name>
</gene>
<keyword evidence="12 22" id="KW-0418">Kinase</keyword>
<dbReference type="PROSITE" id="PS50109">
    <property type="entry name" value="HIS_KIN"/>
    <property type="match status" value="1"/>
</dbReference>
<dbReference type="Proteomes" id="UP000190064">
    <property type="component" value="Unassembled WGS sequence"/>
</dbReference>
<evidence type="ECO:0000256" key="1">
    <source>
        <dbReference type="ARBA" id="ARBA00000085"/>
    </source>
</evidence>
<dbReference type="Gene3D" id="3.30.565.10">
    <property type="entry name" value="Histidine kinase-like ATPase, C-terminal domain"/>
    <property type="match status" value="1"/>
</dbReference>
<evidence type="ECO:0000259" key="20">
    <source>
        <dbReference type="PROSITE" id="PS50109"/>
    </source>
</evidence>
<dbReference type="InterPro" id="IPR014310">
    <property type="entry name" value="Sig_transdc_His_kinase_PhoR"/>
</dbReference>
<dbReference type="STRING" id="966.BTA35_0210250"/>
<keyword evidence="13" id="KW-0067">ATP-binding</keyword>
<dbReference type="Pfam" id="PF00512">
    <property type="entry name" value="HisKA"/>
    <property type="match status" value="1"/>
</dbReference>
<feature type="domain" description="PAS" evidence="21">
    <location>
        <begin position="84"/>
        <end position="128"/>
    </location>
</feature>
<dbReference type="SUPFAM" id="SSF55874">
    <property type="entry name" value="ATPase domain of HSP90 chaperone/DNA topoisomerase II/histidine kinase"/>
    <property type="match status" value="1"/>
</dbReference>
<sequence>MWQAELTRIVYIALFAATAGWLSGSVAWALVTMLAIYVIFALRFVRRLDHWLEHNASDEPPESWGIWGHLFDKMYRHQRRYQQQQQRLTEIINKVQRSSGALRDAVVMIDQHGSLEWWNRAAEGLLGFRHPSDKGQALTNLLRDPRFISYYDKQDYQDPLVLASPMDDNIVLEYQITIFGRNERLMLVRNITRLYRLEQMRKDFVANVSHELRTPLTVINGYLETFADYSDQLPPRWGRATHQMQQQSRRMQNIINDLLLLSRLETTDIEGQQQYIEIDLMLDSIRQDAQLLSGDKEHRITTDLRTDARVIGSENELRSAISNLVFNAVKYTPPGSTIKMIWQELPHNKGAVLAVEDNGEGIDARHLPRLTERFYRVDKGRSAETGGTGLGLAIVKHVLLRHNAKLDIKSEVGKGTQFSCTFPDTSLAMQGESTREHSNTVAHSPELSDLAAQPSDNFRE</sequence>
<protein>
    <recommendedName>
        <fullName evidence="4">Phosphate regulon sensor protein PhoR</fullName>
        <ecNumber evidence="3">2.7.13.3</ecNumber>
    </recommendedName>
</protein>
<dbReference type="Pfam" id="PF02518">
    <property type="entry name" value="HATPase_c"/>
    <property type="match status" value="1"/>
</dbReference>
<comment type="subcellular location">
    <subcellularLocation>
        <location evidence="2">Cell membrane</location>
    </subcellularLocation>
</comment>
<dbReference type="InterPro" id="IPR050351">
    <property type="entry name" value="BphY/WalK/GraS-like"/>
</dbReference>
<dbReference type="AlphaFoldDB" id="A0A1T1HC81"/>
<dbReference type="EMBL" id="MTSD02000003">
    <property type="protein sequence ID" value="OOV87435.1"/>
    <property type="molecule type" value="Genomic_DNA"/>
</dbReference>
<dbReference type="CDD" id="cd00082">
    <property type="entry name" value="HisKA"/>
    <property type="match status" value="1"/>
</dbReference>
<dbReference type="NCBIfam" id="TIGR02966">
    <property type="entry name" value="phoR_proteo"/>
    <property type="match status" value="1"/>
</dbReference>
<dbReference type="GO" id="GO:0000155">
    <property type="term" value="F:phosphorelay sensor kinase activity"/>
    <property type="evidence" value="ECO:0007669"/>
    <property type="project" value="InterPro"/>
</dbReference>
<keyword evidence="16 19" id="KW-0472">Membrane</keyword>
<dbReference type="GO" id="GO:0005886">
    <property type="term" value="C:plasma membrane"/>
    <property type="evidence" value="ECO:0007669"/>
    <property type="project" value="UniProtKB-SubCell"/>
</dbReference>
<evidence type="ECO:0000256" key="7">
    <source>
        <dbReference type="ARBA" id="ARBA00022553"/>
    </source>
</evidence>
<dbReference type="SUPFAM" id="SSF47384">
    <property type="entry name" value="Homodimeric domain of signal transducing histidine kinase"/>
    <property type="match status" value="1"/>
</dbReference>
<dbReference type="Gene3D" id="3.30.450.20">
    <property type="entry name" value="PAS domain"/>
    <property type="match status" value="1"/>
</dbReference>
<evidence type="ECO:0000313" key="23">
    <source>
        <dbReference type="Proteomes" id="UP000190064"/>
    </source>
</evidence>
<keyword evidence="14 19" id="KW-1133">Transmembrane helix</keyword>
<feature type="region of interest" description="Disordered" evidence="18">
    <location>
        <begin position="429"/>
        <end position="460"/>
    </location>
</feature>
<dbReference type="SUPFAM" id="SSF55785">
    <property type="entry name" value="PYP-like sensor domain (PAS domain)"/>
    <property type="match status" value="1"/>
</dbReference>
<dbReference type="InterPro" id="IPR000014">
    <property type="entry name" value="PAS"/>
</dbReference>
<dbReference type="GO" id="GO:0005524">
    <property type="term" value="F:ATP binding"/>
    <property type="evidence" value="ECO:0007669"/>
    <property type="project" value="UniProtKB-KW"/>
</dbReference>
<dbReference type="PRINTS" id="PR00344">
    <property type="entry name" value="BCTRLSENSOR"/>
</dbReference>
<dbReference type="InterPro" id="IPR036890">
    <property type="entry name" value="HATPase_C_sf"/>
</dbReference>
<evidence type="ECO:0000256" key="12">
    <source>
        <dbReference type="ARBA" id="ARBA00022777"/>
    </source>
</evidence>
<evidence type="ECO:0000256" key="15">
    <source>
        <dbReference type="ARBA" id="ARBA00023012"/>
    </source>
</evidence>
<dbReference type="Gene3D" id="1.10.287.130">
    <property type="match status" value="1"/>
</dbReference>
<dbReference type="GO" id="GO:0006817">
    <property type="term" value="P:phosphate ion transport"/>
    <property type="evidence" value="ECO:0007669"/>
    <property type="project" value="UniProtKB-KW"/>
</dbReference>
<accession>A0A1T1HC81</accession>
<dbReference type="SMART" id="SM00388">
    <property type="entry name" value="HisKA"/>
    <property type="match status" value="1"/>
</dbReference>